<dbReference type="EMBL" id="VIIS01000183">
    <property type="protein sequence ID" value="KAF0312240.1"/>
    <property type="molecule type" value="Genomic_DNA"/>
</dbReference>
<evidence type="ECO:0000313" key="2">
    <source>
        <dbReference type="EMBL" id="KAF0312240.1"/>
    </source>
</evidence>
<sequence length="205" mass="21489">MEPVEAESELMTPTKPAPDGESESRPEPPPAEDEPGVDAEQPGDLPRPVSVTLRIGTQRAAETLTGTPHRWLVMGWAPRLTGAELVLRSPAKDAPPPRQRSVSPDIGPAGDGLGAALLARFGPPVGATSTPTIAPARLGAVAAPWENTPHFSPPRMATDSGEESPVKIDITGILDLLDEPIGIAYFGHVYSRVRVCDGVVPGEHG</sequence>
<comment type="caution">
    <text evidence="2">The sequence shown here is derived from an EMBL/GenBank/DDBJ whole genome shotgun (WGS) entry which is preliminary data.</text>
</comment>
<proteinExistence type="predicted"/>
<protein>
    <submittedName>
        <fullName evidence="2">Uncharacterized protein</fullName>
    </submittedName>
</protein>
<keyword evidence="3" id="KW-1185">Reference proteome</keyword>
<gene>
    <name evidence="2" type="ORF">FJT64_016965</name>
</gene>
<organism evidence="2 3">
    <name type="scientific">Amphibalanus amphitrite</name>
    <name type="common">Striped barnacle</name>
    <name type="synonym">Balanus amphitrite</name>
    <dbReference type="NCBI Taxonomy" id="1232801"/>
    <lineage>
        <taxon>Eukaryota</taxon>
        <taxon>Metazoa</taxon>
        <taxon>Ecdysozoa</taxon>
        <taxon>Arthropoda</taxon>
        <taxon>Crustacea</taxon>
        <taxon>Multicrustacea</taxon>
        <taxon>Cirripedia</taxon>
        <taxon>Thoracica</taxon>
        <taxon>Thoracicalcarea</taxon>
        <taxon>Balanomorpha</taxon>
        <taxon>Balanoidea</taxon>
        <taxon>Balanidae</taxon>
        <taxon>Amphibalaninae</taxon>
        <taxon>Amphibalanus</taxon>
    </lineage>
</organism>
<dbReference type="Proteomes" id="UP000440578">
    <property type="component" value="Unassembled WGS sequence"/>
</dbReference>
<evidence type="ECO:0000256" key="1">
    <source>
        <dbReference type="SAM" id="MobiDB-lite"/>
    </source>
</evidence>
<dbReference type="OrthoDB" id="6341942at2759"/>
<accession>A0A6A4X7V3</accession>
<feature type="region of interest" description="Disordered" evidence="1">
    <location>
        <begin position="1"/>
        <end position="49"/>
    </location>
</feature>
<evidence type="ECO:0000313" key="3">
    <source>
        <dbReference type="Proteomes" id="UP000440578"/>
    </source>
</evidence>
<dbReference type="AlphaFoldDB" id="A0A6A4X7V3"/>
<name>A0A6A4X7V3_AMPAM</name>
<reference evidence="2 3" key="1">
    <citation type="submission" date="2019-07" db="EMBL/GenBank/DDBJ databases">
        <title>Draft genome assembly of a fouling barnacle, Amphibalanus amphitrite (Darwin, 1854): The first reference genome for Thecostraca.</title>
        <authorList>
            <person name="Kim W."/>
        </authorList>
    </citation>
    <scope>NUCLEOTIDE SEQUENCE [LARGE SCALE GENOMIC DNA]</scope>
    <source>
        <strain evidence="2">SNU_AA5</strain>
        <tissue evidence="2">Soma without cirri and trophi</tissue>
    </source>
</reference>